<dbReference type="InterPro" id="IPR001789">
    <property type="entry name" value="Sig_transdc_resp-reg_receiver"/>
</dbReference>
<dbReference type="InterPro" id="IPR011006">
    <property type="entry name" value="CheY-like_superfamily"/>
</dbReference>
<dbReference type="SMART" id="SM00448">
    <property type="entry name" value="REC"/>
    <property type="match status" value="1"/>
</dbReference>
<dbReference type="Gene3D" id="2.40.50.1020">
    <property type="entry name" value="LytTr DNA-binding domain"/>
    <property type="match status" value="1"/>
</dbReference>
<keyword evidence="5" id="KW-1185">Reference proteome</keyword>
<dbReference type="Gene3D" id="3.40.50.2300">
    <property type="match status" value="1"/>
</dbReference>
<name>A0A5M6CJT6_9BACT</name>
<dbReference type="RefSeq" id="WP_150032379.1">
    <property type="nucleotide sequence ID" value="NZ_VWSH01000002.1"/>
</dbReference>
<feature type="domain" description="Response regulatory" evidence="2">
    <location>
        <begin position="5"/>
        <end position="117"/>
    </location>
</feature>
<sequence>MRPLKYIIIEDNRLDELSLLDLLSKYPLLQHAATAGSIIEAQTFIKHQEPDIIFADIEMPDGLFIEFAKRMKNEKPIIIFVTSHSEFALEGFETSALDYLLKPISEERFALTYRHIMGYHKMSMLASLQVEQSEKETIVFKDGFNKIKLPVQQVLYLQAMQDYTKIVTVNKNYLANSTLSAFLNKNAHFGFIRIHRSYAMLSSQIKILKKDRIIGENFELPIGKTYRTDISKLKL</sequence>
<dbReference type="Pfam" id="PF00072">
    <property type="entry name" value="Response_reg"/>
    <property type="match status" value="1"/>
</dbReference>
<dbReference type="SMART" id="SM00850">
    <property type="entry name" value="LytTR"/>
    <property type="match status" value="1"/>
</dbReference>
<dbReference type="PANTHER" id="PTHR37299">
    <property type="entry name" value="TRANSCRIPTIONAL REGULATOR-RELATED"/>
    <property type="match status" value="1"/>
</dbReference>
<evidence type="ECO:0000313" key="4">
    <source>
        <dbReference type="EMBL" id="KAA5534700.1"/>
    </source>
</evidence>
<dbReference type="GO" id="GO:0003677">
    <property type="term" value="F:DNA binding"/>
    <property type="evidence" value="ECO:0007669"/>
    <property type="project" value="InterPro"/>
</dbReference>
<protein>
    <submittedName>
        <fullName evidence="4">Response regulator transcription factor</fullName>
    </submittedName>
</protein>
<evidence type="ECO:0000259" key="3">
    <source>
        <dbReference type="PROSITE" id="PS50930"/>
    </source>
</evidence>
<dbReference type="PROSITE" id="PS50110">
    <property type="entry name" value="RESPONSE_REGULATORY"/>
    <property type="match status" value="1"/>
</dbReference>
<organism evidence="4 5">
    <name type="scientific">Taibaiella lutea</name>
    <dbReference type="NCBI Taxonomy" id="2608001"/>
    <lineage>
        <taxon>Bacteria</taxon>
        <taxon>Pseudomonadati</taxon>
        <taxon>Bacteroidota</taxon>
        <taxon>Chitinophagia</taxon>
        <taxon>Chitinophagales</taxon>
        <taxon>Chitinophagaceae</taxon>
        <taxon>Taibaiella</taxon>
    </lineage>
</organism>
<gene>
    <name evidence="4" type="ORF">F0919_08790</name>
</gene>
<feature type="domain" description="HTH LytTR-type" evidence="3">
    <location>
        <begin position="138"/>
        <end position="198"/>
    </location>
</feature>
<evidence type="ECO:0000256" key="1">
    <source>
        <dbReference type="PROSITE-ProRule" id="PRU00169"/>
    </source>
</evidence>
<reference evidence="4 5" key="1">
    <citation type="submission" date="2019-09" db="EMBL/GenBank/DDBJ databases">
        <title>Genome sequence and assembly of Taibaiella sp.</title>
        <authorList>
            <person name="Chhetri G."/>
        </authorList>
    </citation>
    <scope>NUCLEOTIDE SEQUENCE [LARGE SCALE GENOMIC DNA]</scope>
    <source>
        <strain evidence="4 5">KVB11</strain>
    </source>
</reference>
<dbReference type="GO" id="GO:0000156">
    <property type="term" value="F:phosphorelay response regulator activity"/>
    <property type="evidence" value="ECO:0007669"/>
    <property type="project" value="InterPro"/>
</dbReference>
<feature type="modified residue" description="4-aspartylphosphate" evidence="1">
    <location>
        <position position="56"/>
    </location>
</feature>
<dbReference type="InterPro" id="IPR046947">
    <property type="entry name" value="LytR-like"/>
</dbReference>
<dbReference type="InterPro" id="IPR007492">
    <property type="entry name" value="LytTR_DNA-bd_dom"/>
</dbReference>
<comment type="caution">
    <text evidence="4">The sequence shown here is derived from an EMBL/GenBank/DDBJ whole genome shotgun (WGS) entry which is preliminary data.</text>
</comment>
<dbReference type="PANTHER" id="PTHR37299:SF1">
    <property type="entry name" value="STAGE 0 SPORULATION PROTEIN A HOMOLOG"/>
    <property type="match status" value="1"/>
</dbReference>
<dbReference type="Proteomes" id="UP000323632">
    <property type="component" value="Unassembled WGS sequence"/>
</dbReference>
<dbReference type="SUPFAM" id="SSF52172">
    <property type="entry name" value="CheY-like"/>
    <property type="match status" value="1"/>
</dbReference>
<dbReference type="AlphaFoldDB" id="A0A5M6CJT6"/>
<dbReference type="Pfam" id="PF04397">
    <property type="entry name" value="LytTR"/>
    <property type="match status" value="1"/>
</dbReference>
<dbReference type="PROSITE" id="PS50930">
    <property type="entry name" value="HTH_LYTTR"/>
    <property type="match status" value="1"/>
</dbReference>
<keyword evidence="1" id="KW-0597">Phosphoprotein</keyword>
<evidence type="ECO:0000313" key="5">
    <source>
        <dbReference type="Proteomes" id="UP000323632"/>
    </source>
</evidence>
<dbReference type="EMBL" id="VWSH01000002">
    <property type="protein sequence ID" value="KAA5534700.1"/>
    <property type="molecule type" value="Genomic_DNA"/>
</dbReference>
<accession>A0A5M6CJT6</accession>
<proteinExistence type="predicted"/>
<evidence type="ECO:0000259" key="2">
    <source>
        <dbReference type="PROSITE" id="PS50110"/>
    </source>
</evidence>